<reference evidence="2" key="1">
    <citation type="journal article" date="2024" name="Proc. Natl. Acad. Sci. U.S.A.">
        <title>Extraordinary preservation of gene collinearity over three hundred million years revealed in homosporous lycophytes.</title>
        <authorList>
            <person name="Li C."/>
            <person name="Wickell D."/>
            <person name="Kuo L.Y."/>
            <person name="Chen X."/>
            <person name="Nie B."/>
            <person name="Liao X."/>
            <person name="Peng D."/>
            <person name="Ji J."/>
            <person name="Jenkins J."/>
            <person name="Williams M."/>
            <person name="Shu S."/>
            <person name="Plott C."/>
            <person name="Barry K."/>
            <person name="Rajasekar S."/>
            <person name="Grimwood J."/>
            <person name="Han X."/>
            <person name="Sun S."/>
            <person name="Hou Z."/>
            <person name="He W."/>
            <person name="Dai G."/>
            <person name="Sun C."/>
            <person name="Schmutz J."/>
            <person name="Leebens-Mack J.H."/>
            <person name="Li F.W."/>
            <person name="Wang L."/>
        </authorList>
    </citation>
    <scope>NUCLEOTIDE SEQUENCE [LARGE SCALE GENOMIC DNA]</scope>
    <source>
        <strain evidence="2">cv. PW_Plant_1</strain>
    </source>
</reference>
<keyword evidence="2" id="KW-1185">Reference proteome</keyword>
<dbReference type="Proteomes" id="UP001162992">
    <property type="component" value="Chromosome 3"/>
</dbReference>
<gene>
    <name evidence="1" type="ORF">O6H91_03G125300</name>
</gene>
<name>A0ACC2EBG2_DIPCM</name>
<comment type="caution">
    <text evidence="1">The sequence shown here is derived from an EMBL/GenBank/DDBJ whole genome shotgun (WGS) entry which is preliminary data.</text>
</comment>
<sequence>MACLARAECTSSLATESSTQFTGKSSSAASNGASLDRAALGNSTSQTLAVARDQNQNISTYENRKRAAERDMNFKDRAVSAAGAAFVSAILVNPLDVAKVRLQAQAAGVPYQEPWQYAYRHANTNLDNKEGYLRLWRGTNAALAIAIPTVGIYLPCYDVLKESLERVSERNSFNIKPYAPLLAGSVARSLACIACAPMELARTRMQAQKEIRFGVRPPGIWDTLTGALSAGNEQALRHSQRVRILWTGVGAQLARDVPFSAICWTTLEPIRGYLLEEWNLKKNAAGILAANISAGWAAGSIAAAATCPLDVAKTRRQIEKDPQKALSASTRQLLARVWREEGLRGLFGGVVPRVARAGPSVGIVVSFYELLKYYVNHQAE</sequence>
<evidence type="ECO:0000313" key="1">
    <source>
        <dbReference type="EMBL" id="KAJ7563767.1"/>
    </source>
</evidence>
<protein>
    <submittedName>
        <fullName evidence="1">Uncharacterized protein</fullName>
    </submittedName>
</protein>
<proteinExistence type="predicted"/>
<dbReference type="EMBL" id="CM055094">
    <property type="protein sequence ID" value="KAJ7563767.1"/>
    <property type="molecule type" value="Genomic_DNA"/>
</dbReference>
<accession>A0ACC2EBG2</accession>
<organism evidence="1 2">
    <name type="scientific">Diphasiastrum complanatum</name>
    <name type="common">Issler's clubmoss</name>
    <name type="synonym">Lycopodium complanatum</name>
    <dbReference type="NCBI Taxonomy" id="34168"/>
    <lineage>
        <taxon>Eukaryota</taxon>
        <taxon>Viridiplantae</taxon>
        <taxon>Streptophyta</taxon>
        <taxon>Embryophyta</taxon>
        <taxon>Tracheophyta</taxon>
        <taxon>Lycopodiopsida</taxon>
        <taxon>Lycopodiales</taxon>
        <taxon>Lycopodiaceae</taxon>
        <taxon>Lycopodioideae</taxon>
        <taxon>Diphasiastrum</taxon>
    </lineage>
</organism>
<evidence type="ECO:0000313" key="2">
    <source>
        <dbReference type="Proteomes" id="UP001162992"/>
    </source>
</evidence>